<keyword evidence="25" id="KW-1185">Reference proteome</keyword>
<dbReference type="Proteomes" id="UP000574967">
    <property type="component" value="Unassembled WGS sequence"/>
</dbReference>
<evidence type="ECO:0000313" key="24">
    <source>
        <dbReference type="EMBL" id="NWV88681.1"/>
    </source>
</evidence>
<keyword evidence="6 21" id="KW-0812">Transmembrane</keyword>
<keyword evidence="8" id="KW-0967">Endosome</keyword>
<evidence type="ECO:0000256" key="8">
    <source>
        <dbReference type="ARBA" id="ARBA00022753"/>
    </source>
</evidence>
<dbReference type="GO" id="GO:0010043">
    <property type="term" value="P:response to zinc ion"/>
    <property type="evidence" value="ECO:0007669"/>
    <property type="project" value="TreeGrafter"/>
</dbReference>
<feature type="compositionally biased region" description="Basic residues" evidence="20">
    <location>
        <begin position="243"/>
        <end position="252"/>
    </location>
</feature>
<evidence type="ECO:0000256" key="9">
    <source>
        <dbReference type="ARBA" id="ARBA00022833"/>
    </source>
</evidence>
<dbReference type="Gene3D" id="1.20.1510.10">
    <property type="entry name" value="Cation efflux protein transmembrane domain"/>
    <property type="match status" value="1"/>
</dbReference>
<evidence type="ECO:0000256" key="15">
    <source>
        <dbReference type="ARBA" id="ARBA00048349"/>
    </source>
</evidence>
<evidence type="ECO:0000256" key="11">
    <source>
        <dbReference type="ARBA" id="ARBA00022989"/>
    </source>
</evidence>
<dbReference type="AlphaFoldDB" id="A0A7K6IMS8"/>
<dbReference type="EMBL" id="VZRQ01001163">
    <property type="protein sequence ID" value="NWV88681.1"/>
    <property type="molecule type" value="Genomic_DNA"/>
</dbReference>
<dbReference type="GO" id="GO:0031902">
    <property type="term" value="C:late endosome membrane"/>
    <property type="evidence" value="ECO:0007669"/>
    <property type="project" value="UniProtKB-SubCell"/>
</dbReference>
<feature type="transmembrane region" description="Helical" evidence="21">
    <location>
        <begin position="217"/>
        <end position="236"/>
    </location>
</feature>
<dbReference type="GO" id="GO:0005765">
    <property type="term" value="C:lysosomal membrane"/>
    <property type="evidence" value="ECO:0007669"/>
    <property type="project" value="UniProtKB-SubCell"/>
</dbReference>
<feature type="transmembrane region" description="Helical" evidence="21">
    <location>
        <begin position="114"/>
        <end position="135"/>
    </location>
</feature>
<feature type="transmembrane region" description="Helical" evidence="21">
    <location>
        <begin position="314"/>
        <end position="339"/>
    </location>
</feature>
<dbReference type="SUPFAM" id="SSF161111">
    <property type="entry name" value="Cation efflux protein transmembrane domain-like"/>
    <property type="match status" value="1"/>
</dbReference>
<keyword evidence="7" id="KW-0479">Metal-binding</keyword>
<sequence length="433" mass="47304">MAGAGLWTSIKSLLGRGEDPLFLNDSSAFDFSDEVGDEDFPRFNKLRVVVADDGSEAAPDTPVNGASPGLPSDDESLLDRDIALRSARAGRPDPCSGCSSRRERSKQRKVKKRLTLAALLYLLFMTGELIGGYVANSLAIMTDALHMLTDLSGIILTLLALWLSAKSPTKRFTFGFHRLEVLSAIISVLLVYILMAFLLYEAVQRTIHMDYEINGDIMLITAAVGVAVNLIMGFLLNQSGHLHSHSHSHPHSHVPQPSSPSTAQGSSHGHSSLAVRAAFVHALGDLVQSIGVLVAAYIIRFKPEYKIADPICTYVFSILVVFTTIRILCDTGVIILEGVPRHLNVDRIKEDLMKIEDVYSIEDLNVWSLTAGKTTAIVHLQLVPGSSSKWEDVQSKARQLLLNTFGMYKCSVQLQSYKQEMSKTCASCQSSSA</sequence>
<dbReference type="FunFam" id="1.20.1510.10:FF:000017">
    <property type="entry name" value="zinc transporter 4 isoform X1"/>
    <property type="match status" value="1"/>
</dbReference>
<dbReference type="GO" id="GO:0005385">
    <property type="term" value="F:zinc ion transmembrane transporter activity"/>
    <property type="evidence" value="ECO:0007669"/>
    <property type="project" value="TreeGrafter"/>
</dbReference>
<feature type="transmembrane region" description="Helical" evidence="21">
    <location>
        <begin position="147"/>
        <end position="165"/>
    </location>
</feature>
<feature type="region of interest" description="Disordered" evidence="20">
    <location>
        <begin position="54"/>
        <end position="75"/>
    </location>
</feature>
<evidence type="ECO:0000256" key="14">
    <source>
        <dbReference type="ARBA" id="ARBA00023228"/>
    </source>
</evidence>
<evidence type="ECO:0000313" key="25">
    <source>
        <dbReference type="Proteomes" id="UP000574967"/>
    </source>
</evidence>
<evidence type="ECO:0000256" key="6">
    <source>
        <dbReference type="ARBA" id="ARBA00022692"/>
    </source>
</evidence>
<evidence type="ECO:0000259" key="22">
    <source>
        <dbReference type="Pfam" id="PF01545"/>
    </source>
</evidence>
<dbReference type="InterPro" id="IPR002524">
    <property type="entry name" value="Cation_efflux"/>
</dbReference>
<evidence type="ECO:0000256" key="4">
    <source>
        <dbReference type="ARBA" id="ARBA00022448"/>
    </source>
</evidence>
<dbReference type="InterPro" id="IPR027469">
    <property type="entry name" value="Cation_efflux_TMD_sf"/>
</dbReference>
<gene>
    <name evidence="24" type="primary">Slc30a4</name>
    <name evidence="24" type="ORF">MACNIG_R01281</name>
</gene>
<evidence type="ECO:0000256" key="19">
    <source>
        <dbReference type="ARBA" id="ARBA00077288"/>
    </source>
</evidence>
<keyword evidence="14" id="KW-0458">Lysosome</keyword>
<dbReference type="NCBIfam" id="TIGR01297">
    <property type="entry name" value="CDF"/>
    <property type="match status" value="1"/>
</dbReference>
<reference evidence="24 25" key="1">
    <citation type="submission" date="2019-09" db="EMBL/GenBank/DDBJ databases">
        <title>Bird 10,000 Genomes (B10K) Project - Family phase.</title>
        <authorList>
            <person name="Zhang G."/>
        </authorList>
    </citation>
    <scope>NUCLEOTIDE SEQUENCE [LARGE SCALE GENOMIC DNA]</scope>
    <source>
        <strain evidence="24">B10K-DU-029-43</strain>
        <tissue evidence="24">Heart</tissue>
    </source>
</reference>
<dbReference type="InterPro" id="IPR050681">
    <property type="entry name" value="CDF/SLC30A"/>
</dbReference>
<evidence type="ECO:0000256" key="3">
    <source>
        <dbReference type="ARBA" id="ARBA00008873"/>
    </source>
</evidence>
<feature type="transmembrane region" description="Helical" evidence="21">
    <location>
        <begin position="177"/>
        <end position="197"/>
    </location>
</feature>
<feature type="transmembrane region" description="Helical" evidence="21">
    <location>
        <begin position="278"/>
        <end position="299"/>
    </location>
</feature>
<protein>
    <recommendedName>
        <fullName evidence="17">Probable proton-coupled zinc antiporter SLC30A4</fullName>
    </recommendedName>
    <alternativeName>
        <fullName evidence="19">Solute carrier family 30 member 4</fullName>
    </alternativeName>
    <alternativeName>
        <fullName evidence="18">Zinc transporter 4</fullName>
    </alternativeName>
</protein>
<dbReference type="GO" id="GO:0005886">
    <property type="term" value="C:plasma membrane"/>
    <property type="evidence" value="ECO:0007669"/>
    <property type="project" value="TreeGrafter"/>
</dbReference>
<evidence type="ECO:0000256" key="1">
    <source>
        <dbReference type="ARBA" id="ARBA00004107"/>
    </source>
</evidence>
<dbReference type="Pfam" id="PF16916">
    <property type="entry name" value="ZT_dimer"/>
    <property type="match status" value="1"/>
</dbReference>
<comment type="subcellular location">
    <subcellularLocation>
        <location evidence="1">Late endosome membrane</location>
        <topology evidence="1">Multi-pass membrane protein</topology>
    </subcellularLocation>
    <subcellularLocation>
        <location evidence="2">Lysosome membrane</location>
        <topology evidence="2">Multi-pass membrane protein</topology>
    </subcellularLocation>
</comment>
<keyword evidence="5" id="KW-0050">Antiport</keyword>
<keyword evidence="4" id="KW-0813">Transport</keyword>
<dbReference type="InterPro" id="IPR027470">
    <property type="entry name" value="Cation_efflux_CTD"/>
</dbReference>
<comment type="similarity">
    <text evidence="3">Belongs to the cation diffusion facilitator (CDF) transporter (TC 2.A.4) family. SLC30A subfamily.</text>
</comment>
<name>A0A7K6IMS8_9CORV</name>
<evidence type="ECO:0000256" key="20">
    <source>
        <dbReference type="SAM" id="MobiDB-lite"/>
    </source>
</evidence>
<proteinExistence type="inferred from homology"/>
<feature type="non-terminal residue" evidence="24">
    <location>
        <position position="1"/>
    </location>
</feature>
<keyword evidence="12" id="KW-0406">Ion transport</keyword>
<evidence type="ECO:0000256" key="16">
    <source>
        <dbReference type="ARBA" id="ARBA00059459"/>
    </source>
</evidence>
<comment type="catalytic activity">
    <reaction evidence="15">
        <text>Zn(2+)(in) + 2 H(+)(out) = Zn(2+)(out) + 2 H(+)(in)</text>
        <dbReference type="Rhea" id="RHEA:72627"/>
        <dbReference type="ChEBI" id="CHEBI:15378"/>
        <dbReference type="ChEBI" id="CHEBI:29105"/>
    </reaction>
</comment>
<dbReference type="PANTHER" id="PTHR11562:SF27">
    <property type="entry name" value="PROTON-COUPLED ZINC ANTIPORTER SLC30A4-RELATED"/>
    <property type="match status" value="1"/>
</dbReference>
<feature type="domain" description="Cation efflux protein transmembrane" evidence="22">
    <location>
        <begin position="114"/>
        <end position="336"/>
    </location>
</feature>
<comment type="caution">
    <text evidence="24">The sequence shown here is derived from an EMBL/GenBank/DDBJ whole genome shotgun (WGS) entry which is preliminary data.</text>
</comment>
<comment type="function">
    <text evidence="16">Probable proton-coupled zinc ion antiporter mediating zinc import from cytoplasm potentially into the endocytic compartment. Controls zinc deposition in milk.</text>
</comment>
<evidence type="ECO:0000256" key="12">
    <source>
        <dbReference type="ARBA" id="ARBA00023065"/>
    </source>
</evidence>
<dbReference type="Pfam" id="PF01545">
    <property type="entry name" value="Cation_efflux"/>
    <property type="match status" value="1"/>
</dbReference>
<evidence type="ECO:0000256" key="5">
    <source>
        <dbReference type="ARBA" id="ARBA00022449"/>
    </source>
</evidence>
<keyword evidence="11 21" id="KW-1133">Transmembrane helix</keyword>
<dbReference type="InterPro" id="IPR058533">
    <property type="entry name" value="Cation_efflux_TM"/>
</dbReference>
<evidence type="ECO:0000256" key="7">
    <source>
        <dbReference type="ARBA" id="ARBA00022723"/>
    </source>
</evidence>
<dbReference type="GO" id="GO:0046872">
    <property type="term" value="F:metal ion binding"/>
    <property type="evidence" value="ECO:0007669"/>
    <property type="project" value="UniProtKB-KW"/>
</dbReference>
<keyword evidence="9" id="KW-0862">Zinc</keyword>
<dbReference type="PANTHER" id="PTHR11562">
    <property type="entry name" value="CATION EFFLUX PROTEIN/ ZINC TRANSPORTER"/>
    <property type="match status" value="1"/>
</dbReference>
<dbReference type="GO" id="GO:0015297">
    <property type="term" value="F:antiporter activity"/>
    <property type="evidence" value="ECO:0007669"/>
    <property type="project" value="UniProtKB-KW"/>
</dbReference>
<accession>A0A7K6IMS8</accession>
<evidence type="ECO:0000259" key="23">
    <source>
        <dbReference type="Pfam" id="PF16916"/>
    </source>
</evidence>
<feature type="region of interest" description="Disordered" evidence="20">
    <location>
        <begin position="243"/>
        <end position="269"/>
    </location>
</feature>
<organism evidence="24 25">
    <name type="scientific">Machaerirhynchus nigripectus</name>
    <dbReference type="NCBI Taxonomy" id="1160894"/>
    <lineage>
        <taxon>Eukaryota</taxon>
        <taxon>Metazoa</taxon>
        <taxon>Chordata</taxon>
        <taxon>Craniata</taxon>
        <taxon>Vertebrata</taxon>
        <taxon>Euteleostomi</taxon>
        <taxon>Archelosauria</taxon>
        <taxon>Archosauria</taxon>
        <taxon>Dinosauria</taxon>
        <taxon>Saurischia</taxon>
        <taxon>Theropoda</taxon>
        <taxon>Coelurosauria</taxon>
        <taxon>Aves</taxon>
        <taxon>Neognathae</taxon>
        <taxon>Neoaves</taxon>
        <taxon>Telluraves</taxon>
        <taxon>Australaves</taxon>
        <taxon>Passeriformes</taxon>
        <taxon>Corvoidea</taxon>
        <taxon>Dicruridae</taxon>
        <taxon>Machaerirhynchus</taxon>
    </lineage>
</organism>
<evidence type="ECO:0000256" key="2">
    <source>
        <dbReference type="ARBA" id="ARBA00004155"/>
    </source>
</evidence>
<evidence type="ECO:0000256" key="17">
    <source>
        <dbReference type="ARBA" id="ARBA00070016"/>
    </source>
</evidence>
<feature type="non-terminal residue" evidence="24">
    <location>
        <position position="433"/>
    </location>
</feature>
<keyword evidence="10" id="KW-0864">Zinc transport</keyword>
<evidence type="ECO:0000256" key="21">
    <source>
        <dbReference type="SAM" id="Phobius"/>
    </source>
</evidence>
<evidence type="ECO:0000256" key="18">
    <source>
        <dbReference type="ARBA" id="ARBA00076849"/>
    </source>
</evidence>
<evidence type="ECO:0000256" key="10">
    <source>
        <dbReference type="ARBA" id="ARBA00022906"/>
    </source>
</evidence>
<feature type="domain" description="Cation efflux protein cytoplasmic" evidence="23">
    <location>
        <begin position="340"/>
        <end position="415"/>
    </location>
</feature>
<evidence type="ECO:0000256" key="13">
    <source>
        <dbReference type="ARBA" id="ARBA00023136"/>
    </source>
</evidence>
<keyword evidence="13 21" id="KW-0472">Membrane</keyword>